<comment type="caution">
    <text evidence="2">The sequence shown here is derived from an EMBL/GenBank/DDBJ whole genome shotgun (WGS) entry which is preliminary data.</text>
</comment>
<evidence type="ECO:0000256" key="1">
    <source>
        <dbReference type="SAM" id="MobiDB-lite"/>
    </source>
</evidence>
<accession>A0A9Q0ANK1</accession>
<dbReference type="SUPFAM" id="SSF56801">
    <property type="entry name" value="Acetyl-CoA synthetase-like"/>
    <property type="match status" value="1"/>
</dbReference>
<dbReference type="Gene3D" id="3.40.50.12780">
    <property type="entry name" value="N-terminal domain of ligase-like"/>
    <property type="match status" value="1"/>
</dbReference>
<evidence type="ECO:0000313" key="2">
    <source>
        <dbReference type="EMBL" id="KAI1867439.1"/>
    </source>
</evidence>
<sequence>MIFTPPSWLPAIEHDLSTVGTVADFALQGTLGSASGPRVDEPTFISASTQKGRTPGQIAQNVEALAAGLAHELQWSPNAPAPGGKVDYLVYCWAVHPLRGTCLLLYGTPSPEENAKHLQRSDCRTLIVSPALLQSGHAAAAAASTSKAEIRLYLTERVATDGAQANGNDNTGTGFKTIDELVSFGETLGPLPALNWSPEEAQSSIAYLCATSGTSGVQRLARLSHRGIILSSGW</sequence>
<feature type="region of interest" description="Disordered" evidence="1">
    <location>
        <begin position="33"/>
        <end position="52"/>
    </location>
</feature>
<organism evidence="2 3">
    <name type="scientific">Neoarthrinium moseri</name>
    <dbReference type="NCBI Taxonomy" id="1658444"/>
    <lineage>
        <taxon>Eukaryota</taxon>
        <taxon>Fungi</taxon>
        <taxon>Dikarya</taxon>
        <taxon>Ascomycota</taxon>
        <taxon>Pezizomycotina</taxon>
        <taxon>Sordariomycetes</taxon>
        <taxon>Xylariomycetidae</taxon>
        <taxon>Amphisphaeriales</taxon>
        <taxon>Apiosporaceae</taxon>
        <taxon>Neoarthrinium</taxon>
    </lineage>
</organism>
<dbReference type="AlphaFoldDB" id="A0A9Q0ANK1"/>
<reference evidence="2" key="1">
    <citation type="submission" date="2021-03" db="EMBL/GenBank/DDBJ databases">
        <title>Revisited historic fungal species revealed as producer of novel bioactive compounds through whole genome sequencing and comparative genomics.</title>
        <authorList>
            <person name="Vignolle G.A."/>
            <person name="Hochenegger N."/>
            <person name="Mach R.L."/>
            <person name="Mach-Aigner A.R."/>
            <person name="Javad Rahimi M."/>
            <person name="Salim K.A."/>
            <person name="Chan C.M."/>
            <person name="Lim L.B.L."/>
            <person name="Cai F."/>
            <person name="Druzhinina I.S."/>
            <person name="U'Ren J.M."/>
            <person name="Derntl C."/>
        </authorList>
    </citation>
    <scope>NUCLEOTIDE SEQUENCE</scope>
    <source>
        <strain evidence="2">TUCIM 5799</strain>
    </source>
</reference>
<evidence type="ECO:0008006" key="4">
    <source>
        <dbReference type="Google" id="ProtNLM"/>
    </source>
</evidence>
<proteinExistence type="predicted"/>
<evidence type="ECO:0000313" key="3">
    <source>
        <dbReference type="Proteomes" id="UP000829685"/>
    </source>
</evidence>
<keyword evidence="3" id="KW-1185">Reference proteome</keyword>
<dbReference type="EMBL" id="JAFIMR010000018">
    <property type="protein sequence ID" value="KAI1867439.1"/>
    <property type="molecule type" value="Genomic_DNA"/>
</dbReference>
<dbReference type="InterPro" id="IPR042099">
    <property type="entry name" value="ANL_N_sf"/>
</dbReference>
<gene>
    <name evidence="2" type="ORF">JX265_007241</name>
</gene>
<name>A0A9Q0ANK1_9PEZI</name>
<dbReference type="Proteomes" id="UP000829685">
    <property type="component" value="Unassembled WGS sequence"/>
</dbReference>
<protein>
    <recommendedName>
        <fullName evidence="4">AMP-dependent synthetase/ligase domain-containing protein</fullName>
    </recommendedName>
</protein>
<dbReference type="OrthoDB" id="6509636at2759"/>